<dbReference type="Gene3D" id="3.30.450.20">
    <property type="entry name" value="PAS domain"/>
    <property type="match status" value="2"/>
</dbReference>
<dbReference type="OrthoDB" id="9766459at2"/>
<dbReference type="PANTHER" id="PTHR43547:SF2">
    <property type="entry name" value="HYBRID SIGNAL TRANSDUCTION HISTIDINE KINASE C"/>
    <property type="match status" value="1"/>
</dbReference>
<dbReference type="SMART" id="SM00388">
    <property type="entry name" value="HisKA"/>
    <property type="match status" value="2"/>
</dbReference>
<keyword evidence="3 4" id="KW-0597">Phosphoprotein</keyword>
<proteinExistence type="predicted"/>
<dbReference type="InterPro" id="IPR005467">
    <property type="entry name" value="His_kinase_dom"/>
</dbReference>
<dbReference type="InterPro" id="IPR011006">
    <property type="entry name" value="CheY-like_superfamily"/>
</dbReference>
<dbReference type="SUPFAM" id="SSF55874">
    <property type="entry name" value="ATPase domain of HSP90 chaperone/DNA topoisomerase II/histidine kinase"/>
    <property type="match status" value="2"/>
</dbReference>
<dbReference type="InterPro" id="IPR013656">
    <property type="entry name" value="PAS_4"/>
</dbReference>
<dbReference type="Pfam" id="PF00072">
    <property type="entry name" value="Response_reg"/>
    <property type="match status" value="1"/>
</dbReference>
<dbReference type="SUPFAM" id="SSF47384">
    <property type="entry name" value="Homodimeric domain of signal transducing histidine kinase"/>
    <property type="match status" value="1"/>
</dbReference>
<dbReference type="PANTHER" id="PTHR43547">
    <property type="entry name" value="TWO-COMPONENT HISTIDINE KINASE"/>
    <property type="match status" value="1"/>
</dbReference>
<gene>
    <name evidence="9" type="ORF">GA0116948_10759</name>
</gene>
<dbReference type="Gene3D" id="3.40.50.2300">
    <property type="match status" value="1"/>
</dbReference>
<accession>A0A1C4E383</accession>
<dbReference type="NCBIfam" id="TIGR00229">
    <property type="entry name" value="sensory_box"/>
    <property type="match status" value="1"/>
</dbReference>
<dbReference type="PROSITE" id="PS50110">
    <property type="entry name" value="RESPONSE_REGULATORY"/>
    <property type="match status" value="1"/>
</dbReference>
<evidence type="ECO:0000256" key="5">
    <source>
        <dbReference type="SAM" id="Coils"/>
    </source>
</evidence>
<dbReference type="InterPro" id="IPR003661">
    <property type="entry name" value="HisK_dim/P_dom"/>
</dbReference>
<evidence type="ECO:0000259" key="7">
    <source>
        <dbReference type="PROSITE" id="PS50110"/>
    </source>
</evidence>
<dbReference type="GO" id="GO:0000155">
    <property type="term" value="F:phosphorelay sensor kinase activity"/>
    <property type="evidence" value="ECO:0007669"/>
    <property type="project" value="InterPro"/>
</dbReference>
<evidence type="ECO:0000259" key="6">
    <source>
        <dbReference type="PROSITE" id="PS50109"/>
    </source>
</evidence>
<dbReference type="InterPro" id="IPR000700">
    <property type="entry name" value="PAS-assoc_C"/>
</dbReference>
<evidence type="ECO:0000256" key="2">
    <source>
        <dbReference type="ARBA" id="ARBA00012438"/>
    </source>
</evidence>
<keyword evidence="10" id="KW-1185">Reference proteome</keyword>
<evidence type="ECO:0000256" key="4">
    <source>
        <dbReference type="PROSITE-ProRule" id="PRU00169"/>
    </source>
</evidence>
<feature type="domain" description="PAC" evidence="8">
    <location>
        <begin position="819"/>
        <end position="874"/>
    </location>
</feature>
<dbReference type="PROSITE" id="PS50109">
    <property type="entry name" value="HIS_KIN"/>
    <property type="match status" value="2"/>
</dbReference>
<dbReference type="SUPFAM" id="SSF55785">
    <property type="entry name" value="PYP-like sensor domain (PAS domain)"/>
    <property type="match status" value="1"/>
</dbReference>
<dbReference type="Proteomes" id="UP000242818">
    <property type="component" value="Unassembled WGS sequence"/>
</dbReference>
<dbReference type="PRINTS" id="PR00344">
    <property type="entry name" value="BCTRLSENSOR"/>
</dbReference>
<dbReference type="PROSITE" id="PS50113">
    <property type="entry name" value="PAC"/>
    <property type="match status" value="1"/>
</dbReference>
<dbReference type="EMBL" id="FMAR01000007">
    <property type="protein sequence ID" value="SCC38010.1"/>
    <property type="molecule type" value="Genomic_DNA"/>
</dbReference>
<evidence type="ECO:0000313" key="10">
    <source>
        <dbReference type="Proteomes" id="UP000242818"/>
    </source>
</evidence>
<evidence type="ECO:0000313" key="9">
    <source>
        <dbReference type="EMBL" id="SCC38010.1"/>
    </source>
</evidence>
<dbReference type="InterPro" id="IPR003594">
    <property type="entry name" value="HATPase_dom"/>
</dbReference>
<feature type="domain" description="Response regulatory" evidence="7">
    <location>
        <begin position="620"/>
        <end position="735"/>
    </location>
</feature>
<dbReference type="AlphaFoldDB" id="A0A1C4E383"/>
<dbReference type="SMART" id="SM00387">
    <property type="entry name" value="HATPase_c"/>
    <property type="match status" value="2"/>
</dbReference>
<dbReference type="EC" id="2.7.13.3" evidence="2"/>
<dbReference type="CDD" id="cd00082">
    <property type="entry name" value="HisKA"/>
    <property type="match status" value="1"/>
</dbReference>
<feature type="domain" description="Histidine kinase" evidence="6">
    <location>
        <begin position="356"/>
        <end position="573"/>
    </location>
</feature>
<dbReference type="Gene3D" id="3.30.565.10">
    <property type="entry name" value="Histidine kinase-like ATPase, C-terminal domain"/>
    <property type="match status" value="2"/>
</dbReference>
<dbReference type="InterPro" id="IPR001789">
    <property type="entry name" value="Sig_transdc_resp-reg_receiver"/>
</dbReference>
<dbReference type="STRING" id="1335309.GA0116948_10759"/>
<feature type="modified residue" description="4-aspartylphosphate" evidence="4">
    <location>
        <position position="668"/>
    </location>
</feature>
<dbReference type="Pfam" id="PF02518">
    <property type="entry name" value="HATPase_c"/>
    <property type="match status" value="2"/>
</dbReference>
<comment type="catalytic activity">
    <reaction evidence="1">
        <text>ATP + protein L-histidine = ADP + protein N-phospho-L-histidine.</text>
        <dbReference type="EC" id="2.7.13.3"/>
    </reaction>
</comment>
<protein>
    <recommendedName>
        <fullName evidence="2">histidine kinase</fullName>
        <ecNumber evidence="2">2.7.13.3</ecNumber>
    </recommendedName>
</protein>
<evidence type="ECO:0000259" key="8">
    <source>
        <dbReference type="PROSITE" id="PS50113"/>
    </source>
</evidence>
<dbReference type="InterPro" id="IPR035965">
    <property type="entry name" value="PAS-like_dom_sf"/>
</dbReference>
<dbReference type="RefSeq" id="WP_089712256.1">
    <property type="nucleotide sequence ID" value="NZ_FMAR01000007.1"/>
</dbReference>
<feature type="domain" description="Histidine kinase" evidence="6">
    <location>
        <begin position="910"/>
        <end position="1133"/>
    </location>
</feature>
<name>A0A1C4E383_9BACT</name>
<dbReference type="InterPro" id="IPR036097">
    <property type="entry name" value="HisK_dim/P_sf"/>
</dbReference>
<dbReference type="InterPro" id="IPR004358">
    <property type="entry name" value="Sig_transdc_His_kin-like_C"/>
</dbReference>
<sequence length="1133" mass="127402">MNTAEENEAQHLFAGGGTLGALMMAKDWGQTSLGNVEEWPQNLKTCVQIILNSRKPMFIWWGKDHIHLFNDAHHLMRGNKQPIVVGIPAAQAWPEGWKYLGDHVSGNLLHTENSIDEGLLIITHRNGYLEETYCSFSLSAVPGNDGLHAGIICTNSDDTQRIIYQRQLHTLRNLNKITLDRMDKRTVFQATMKVLAENPADFPFACLYETAVNSSQATLVNCNPPSYVTTLFPEKVDITRDNTPWHLWQVISSGKQAIARQLRSRYKELPTGPWQMPPDEALILPILCSGQAQPAAVLIVGLNPYRPLDDPYQSFFQLVVNQLANSLSTVYYSQSNSTGTGIPTAIDQDKTFFFSYMSHKFGSLIPLLLKPLDNLLAQPNDNSQEFTQNIKSILRNTLRALQMTNYLLNFSRKEAGKATAQFSPVALGDFTTYLANSFRSVIEKAGLKYEIYCEPSSAPVYVEMEMWETIVLHLLYNAYKYTLQGKILVTIHYEQRFAVLRVTDTGIGIPHEAMSHIFERFQHVGQSTSRTPEGEGISLALVKELVNLHGGNTQVSSTLGKGSVFTVSIPMGEAHLSTAQIIPPRPSYHTHLQELFLRDTFHNFRPATPPPSTTSSANPLVLLVDDNVDLRAVMQRLLLPHTQIITADNGQQALETIQRQRPDLVITDVVMPVMDGLTLLRHLKANHHTAYIPVILLSAEDHEAARTEGYELGADDYLVKPFSAKELLARVCSRLKSNKPLRYTSHQLHNIFERAPMAIALLVGPDFRMEVVNDKMLENTGRTHEALINRPMLEAMPELNEQGIGALLHEAFQHGKSVQAKERPILLLRDGKNTVMYHSFVFEPFRDEAERVIGLLAVANDVTELVRSREMAQHNAQEMEKMVEQRTSELQKANDTLSQTNKELEQFAYVSSHDLQEPLRKIQTFSDLLLQNNSNPNFESGKYLLKIHNAASRMSSLIKDLLSFSRVSRMGESFKPTDLEAILRNVRSDYEVTIREKGAEIYADPLPVINAIPVQLSQLFSNMVGNSLKFTEQAPRIYIRAMEATPAQLALQPSLSKQQRYLRLEFSDNGIGFDQSYADQIFTIFQRLHDRHTYPGTGIGLAICKKIVLHHGGAIYAQSSAQKGASFIVFLPW</sequence>
<dbReference type="Pfam" id="PF00512">
    <property type="entry name" value="HisKA"/>
    <property type="match status" value="1"/>
</dbReference>
<evidence type="ECO:0000256" key="3">
    <source>
        <dbReference type="ARBA" id="ARBA00022553"/>
    </source>
</evidence>
<dbReference type="SMART" id="SM00448">
    <property type="entry name" value="REC"/>
    <property type="match status" value="1"/>
</dbReference>
<evidence type="ECO:0000256" key="1">
    <source>
        <dbReference type="ARBA" id="ARBA00000085"/>
    </source>
</evidence>
<dbReference type="SMART" id="SM00091">
    <property type="entry name" value="PAS"/>
    <property type="match status" value="1"/>
</dbReference>
<dbReference type="Pfam" id="PF08448">
    <property type="entry name" value="PAS_4"/>
    <property type="match status" value="1"/>
</dbReference>
<dbReference type="InterPro" id="IPR000014">
    <property type="entry name" value="PAS"/>
</dbReference>
<dbReference type="SUPFAM" id="SSF52172">
    <property type="entry name" value="CheY-like"/>
    <property type="match status" value="1"/>
</dbReference>
<keyword evidence="5" id="KW-0175">Coiled coil</keyword>
<reference evidence="9 10" key="1">
    <citation type="submission" date="2016-08" db="EMBL/GenBank/DDBJ databases">
        <authorList>
            <person name="Seilhamer J.J."/>
        </authorList>
    </citation>
    <scope>NUCLEOTIDE SEQUENCE [LARGE SCALE GENOMIC DNA]</scope>
    <source>
        <strain evidence="9 10">A37T2</strain>
    </source>
</reference>
<dbReference type="InterPro" id="IPR036890">
    <property type="entry name" value="HATPase_C_sf"/>
</dbReference>
<dbReference type="Gene3D" id="1.10.287.130">
    <property type="match status" value="1"/>
</dbReference>
<feature type="coiled-coil region" evidence="5">
    <location>
        <begin position="876"/>
        <end position="903"/>
    </location>
</feature>
<organism evidence="9 10">
    <name type="scientific">Chitinophaga costaii</name>
    <dbReference type="NCBI Taxonomy" id="1335309"/>
    <lineage>
        <taxon>Bacteria</taxon>
        <taxon>Pseudomonadati</taxon>
        <taxon>Bacteroidota</taxon>
        <taxon>Chitinophagia</taxon>
        <taxon>Chitinophagales</taxon>
        <taxon>Chitinophagaceae</taxon>
        <taxon>Chitinophaga</taxon>
    </lineage>
</organism>